<dbReference type="Pfam" id="PF16912">
    <property type="entry name" value="Glu_dehyd_C"/>
    <property type="match status" value="1"/>
</dbReference>
<dbReference type="InterPro" id="IPR050129">
    <property type="entry name" value="Zn_alcohol_dh"/>
</dbReference>
<dbReference type="AlphaFoldDB" id="A0AA37BRQ4"/>
<reference evidence="12" key="1">
    <citation type="journal article" date="2014" name="Int. J. Syst. Evol. Microbiol.">
        <title>Complete genome sequence of Corynebacterium casei LMG S-19264T (=DSM 44701T), isolated from a smear-ripened cheese.</title>
        <authorList>
            <consortium name="US DOE Joint Genome Institute (JGI-PGF)"/>
            <person name="Walter F."/>
            <person name="Albersmeier A."/>
            <person name="Kalinowski J."/>
            <person name="Ruckert C."/>
        </authorList>
    </citation>
    <scope>NUCLEOTIDE SEQUENCE</scope>
    <source>
        <strain evidence="12">JCM 13583</strain>
    </source>
</reference>
<accession>A0AA37BRQ4</accession>
<dbReference type="Gene3D" id="3.40.50.720">
    <property type="entry name" value="NAD(P)-binding Rossmann-like Domain"/>
    <property type="match status" value="1"/>
</dbReference>
<dbReference type="GO" id="GO:0019595">
    <property type="term" value="P:non-phosphorylated glucose catabolic process"/>
    <property type="evidence" value="ECO:0007669"/>
    <property type="project" value="UniProtKB-ARBA"/>
</dbReference>
<reference evidence="12" key="2">
    <citation type="submission" date="2022-09" db="EMBL/GenBank/DDBJ databases">
        <authorList>
            <person name="Sun Q."/>
            <person name="Ohkuma M."/>
        </authorList>
    </citation>
    <scope>NUCLEOTIDE SEQUENCE</scope>
    <source>
        <strain evidence="12">JCM 13583</strain>
    </source>
</reference>
<name>A0AA37BRQ4_9ARCH</name>
<evidence type="ECO:0000256" key="2">
    <source>
        <dbReference type="ARBA" id="ARBA00011881"/>
    </source>
</evidence>
<organism evidence="12 13">
    <name type="scientific">Thermogymnomonas acidicola</name>
    <dbReference type="NCBI Taxonomy" id="399579"/>
    <lineage>
        <taxon>Archaea</taxon>
        <taxon>Methanobacteriati</taxon>
        <taxon>Thermoplasmatota</taxon>
        <taxon>Thermoplasmata</taxon>
        <taxon>Thermoplasmatales</taxon>
        <taxon>Thermogymnomonas</taxon>
    </lineage>
</organism>
<evidence type="ECO:0000256" key="7">
    <source>
        <dbReference type="ARBA" id="ARBA00023002"/>
    </source>
</evidence>
<keyword evidence="4" id="KW-0547">Nucleotide-binding</keyword>
<dbReference type="PANTHER" id="PTHR43401">
    <property type="entry name" value="L-THREONINE 3-DEHYDROGENASE"/>
    <property type="match status" value="1"/>
</dbReference>
<dbReference type="GO" id="GO:0051262">
    <property type="term" value="P:protein tetramerization"/>
    <property type="evidence" value="ECO:0007669"/>
    <property type="project" value="UniProtKB-ARBA"/>
</dbReference>
<feature type="domain" description="Alcohol dehydrogenase-like N-terminal" evidence="10">
    <location>
        <begin position="34"/>
        <end position="144"/>
    </location>
</feature>
<evidence type="ECO:0000256" key="3">
    <source>
        <dbReference type="ARBA" id="ARBA00022723"/>
    </source>
</evidence>
<evidence type="ECO:0000256" key="4">
    <source>
        <dbReference type="ARBA" id="ARBA00022741"/>
    </source>
</evidence>
<dbReference type="PANTHER" id="PTHR43401:SF2">
    <property type="entry name" value="L-THREONINE 3-DEHYDROGENASE"/>
    <property type="match status" value="1"/>
</dbReference>
<evidence type="ECO:0000256" key="9">
    <source>
        <dbReference type="ARBA" id="ARBA00023277"/>
    </source>
</evidence>
<dbReference type="Pfam" id="PF08240">
    <property type="entry name" value="ADH_N"/>
    <property type="match status" value="1"/>
</dbReference>
<evidence type="ECO:0000256" key="8">
    <source>
        <dbReference type="ARBA" id="ARBA00023027"/>
    </source>
</evidence>
<proteinExistence type="predicted"/>
<dbReference type="Proteomes" id="UP000632195">
    <property type="component" value="Unassembled WGS sequence"/>
</dbReference>
<dbReference type="InterPro" id="IPR013154">
    <property type="entry name" value="ADH-like_N"/>
</dbReference>
<dbReference type="GO" id="GO:0005534">
    <property type="term" value="F:galactose binding"/>
    <property type="evidence" value="ECO:0007669"/>
    <property type="project" value="UniProtKB-ARBA"/>
</dbReference>
<keyword evidence="8" id="KW-0520">NAD</keyword>
<keyword evidence="6" id="KW-0521">NADP</keyword>
<dbReference type="GO" id="GO:0070401">
    <property type="term" value="F:NADP+ binding"/>
    <property type="evidence" value="ECO:0007669"/>
    <property type="project" value="UniProtKB-ARBA"/>
</dbReference>
<evidence type="ECO:0000313" key="13">
    <source>
        <dbReference type="Proteomes" id="UP000632195"/>
    </source>
</evidence>
<dbReference type="InterPro" id="IPR011032">
    <property type="entry name" value="GroES-like_sf"/>
</dbReference>
<sequence>MAQVNAILTDAPKGGVRYGKIDIRDEEGANAKLEPVYTGICGTDRGIVSGSLQFAYNPQGYSSLVLGHESVCKVIDIGENPYHIRPGDYVVPVVRRPGDCVNCLAGRQDNCSDGNKHEAGITGMHGFMREYFYDHSDYLVKVKDPSILDVAVLTEPTKNVMKAFEVFSVVSKRAIFHNRHSTLTDKRAFVIGTGSEAFLYALMCREYGFETVILNRHPIDERKLSLADAAGIEFHDYSKDFDQVTQGGIDLLIDTSGHPETIFRFMRKMNYNGVLILFGTNGKAPGAPLDGSDIDYIVERNITIAGSVDAAQVHYYQALEYIRKWRYVYGKAFASMITGVYSPEETDIFSRKPAEEIKSVIKW</sequence>
<dbReference type="Gene3D" id="3.90.180.10">
    <property type="entry name" value="Medium-chain alcohol dehydrogenases, catalytic domain"/>
    <property type="match status" value="1"/>
</dbReference>
<dbReference type="FunFam" id="3.90.180.10:FF:000074">
    <property type="entry name" value="Glucose 1-dehydrogenase"/>
    <property type="match status" value="1"/>
</dbReference>
<keyword evidence="9" id="KW-0119">Carbohydrate metabolism</keyword>
<dbReference type="GO" id="GO:0047910">
    <property type="term" value="F:galactose 1-dehydrogenase (NADP+) activity"/>
    <property type="evidence" value="ECO:0007669"/>
    <property type="project" value="UniProtKB-ARBA"/>
</dbReference>
<dbReference type="CDD" id="cd08230">
    <property type="entry name" value="glucose_DH"/>
    <property type="match status" value="1"/>
</dbReference>
<comment type="caution">
    <text evidence="12">The sequence shown here is derived from an EMBL/GenBank/DDBJ whole genome shotgun (WGS) entry which is preliminary data.</text>
</comment>
<evidence type="ECO:0000256" key="6">
    <source>
        <dbReference type="ARBA" id="ARBA00022857"/>
    </source>
</evidence>
<dbReference type="SUPFAM" id="SSF50129">
    <property type="entry name" value="GroES-like"/>
    <property type="match status" value="1"/>
</dbReference>
<dbReference type="GO" id="GO:0033498">
    <property type="term" value="P:galactose catabolic process via D-galactonate"/>
    <property type="evidence" value="ECO:0007669"/>
    <property type="project" value="UniProtKB-ARBA"/>
</dbReference>
<dbReference type="GO" id="GO:0005536">
    <property type="term" value="F:D-glucose binding"/>
    <property type="evidence" value="ECO:0007669"/>
    <property type="project" value="UniProtKB-ARBA"/>
</dbReference>
<keyword evidence="7" id="KW-0560">Oxidoreductase</keyword>
<evidence type="ECO:0000259" key="11">
    <source>
        <dbReference type="Pfam" id="PF16912"/>
    </source>
</evidence>
<keyword evidence="5" id="KW-0862">Zinc</keyword>
<comment type="cofactor">
    <cofactor evidence="1">
        <name>Zn(2+)</name>
        <dbReference type="ChEBI" id="CHEBI:29105"/>
    </cofactor>
</comment>
<evidence type="ECO:0000259" key="10">
    <source>
        <dbReference type="Pfam" id="PF08240"/>
    </source>
</evidence>
<evidence type="ECO:0000313" key="12">
    <source>
        <dbReference type="EMBL" id="GGM72924.1"/>
    </source>
</evidence>
<comment type="subunit">
    <text evidence="2">Homotetramer.</text>
</comment>
<dbReference type="GO" id="GO:0046872">
    <property type="term" value="F:metal ion binding"/>
    <property type="evidence" value="ECO:0007669"/>
    <property type="project" value="UniProtKB-KW"/>
</dbReference>
<dbReference type="EMBL" id="BMNY01000001">
    <property type="protein sequence ID" value="GGM72924.1"/>
    <property type="molecule type" value="Genomic_DNA"/>
</dbReference>
<dbReference type="RefSeq" id="WP_188680637.1">
    <property type="nucleotide sequence ID" value="NZ_BMNY01000001.1"/>
</dbReference>
<evidence type="ECO:0000256" key="5">
    <source>
        <dbReference type="ARBA" id="ARBA00022833"/>
    </source>
</evidence>
<dbReference type="SUPFAM" id="SSF51735">
    <property type="entry name" value="NAD(P)-binding Rossmann-fold domains"/>
    <property type="match status" value="1"/>
</dbReference>
<keyword evidence="13" id="KW-1185">Reference proteome</keyword>
<evidence type="ECO:0000256" key="1">
    <source>
        <dbReference type="ARBA" id="ARBA00001947"/>
    </source>
</evidence>
<gene>
    <name evidence="12" type="ORF">GCM10007108_08770</name>
</gene>
<dbReference type="FunFam" id="3.40.50.720:FF:000957">
    <property type="entry name" value="Glucose 1-dehydrogenase"/>
    <property type="match status" value="1"/>
</dbReference>
<protein>
    <submittedName>
        <fullName evidence="12">Alcohol dehydrogenase</fullName>
    </submittedName>
</protein>
<feature type="domain" description="Glucose dehydrogenase C-terminal" evidence="11">
    <location>
        <begin position="149"/>
        <end position="362"/>
    </location>
</feature>
<keyword evidence="3" id="KW-0479">Metal-binding</keyword>
<dbReference type="InterPro" id="IPR036291">
    <property type="entry name" value="NAD(P)-bd_dom_sf"/>
</dbReference>
<dbReference type="GO" id="GO:0047936">
    <property type="term" value="F:glucose 1-dehydrogenase [NAD(P)+] activity"/>
    <property type="evidence" value="ECO:0007669"/>
    <property type="project" value="UniProtKB-ARBA"/>
</dbReference>
<dbReference type="InterPro" id="IPR031640">
    <property type="entry name" value="Glu_dehyd_C"/>
</dbReference>